<evidence type="ECO:0000256" key="5">
    <source>
        <dbReference type="ARBA" id="ARBA00013081"/>
    </source>
</evidence>
<dbReference type="SUPFAM" id="SSF52799">
    <property type="entry name" value="(Phosphotyrosine protein) phosphatases II"/>
    <property type="match status" value="1"/>
</dbReference>
<comment type="catalytic activity">
    <reaction evidence="10">
        <text>O-phospho-L-seryl-[protein] + H2O = L-seryl-[protein] + phosphate</text>
        <dbReference type="Rhea" id="RHEA:20629"/>
        <dbReference type="Rhea" id="RHEA-COMP:9863"/>
        <dbReference type="Rhea" id="RHEA-COMP:11604"/>
        <dbReference type="ChEBI" id="CHEBI:15377"/>
        <dbReference type="ChEBI" id="CHEBI:29999"/>
        <dbReference type="ChEBI" id="CHEBI:43474"/>
        <dbReference type="ChEBI" id="CHEBI:83421"/>
        <dbReference type="EC" id="3.1.3.16"/>
    </reaction>
</comment>
<sequence length="249" mass="28531">MVHRSKGCQCEKCSLKSRMADMGEETYRVISRMEEITEQEDRHLAGAKKEIRNELTVIIPENPFPEIEVDAYPPLKFSWLIPKKLAAMAFPRNKENLKFIINQGITHLVTLTAGKKPPVDDIARLRWSEIPIEEFGVPTVEDVKKFIDICKRADKNGEVMGVHCRQGRSRSAVMLACYLVHFHRFMPDEAMNVVRMVRPGSLEWEEQEEAVGKYFMFLTEDNPLKFGVSGEVMEEMIESAREATKKALG</sequence>
<keyword evidence="8" id="KW-0904">Protein phosphatase</keyword>
<dbReference type="GO" id="GO:0005829">
    <property type="term" value="C:cytosol"/>
    <property type="evidence" value="ECO:0007669"/>
    <property type="project" value="UniProtKB-SubCell"/>
</dbReference>
<dbReference type="EMBL" id="OU893336">
    <property type="protein sequence ID" value="CAG9792802.1"/>
    <property type="molecule type" value="Genomic_DNA"/>
</dbReference>
<dbReference type="PROSITE" id="PS00383">
    <property type="entry name" value="TYR_PHOSPHATASE_1"/>
    <property type="match status" value="1"/>
</dbReference>
<evidence type="ECO:0000256" key="9">
    <source>
        <dbReference type="ARBA" id="ARBA00023242"/>
    </source>
</evidence>
<gene>
    <name evidence="17" type="ORF">DIATSA_LOCUS10296</name>
</gene>
<reference evidence="17" key="1">
    <citation type="submission" date="2021-12" db="EMBL/GenBank/DDBJ databases">
        <authorList>
            <person name="King R."/>
        </authorList>
    </citation>
    <scope>NUCLEOTIDE SEQUENCE</scope>
</reference>
<dbReference type="InterPro" id="IPR016130">
    <property type="entry name" value="Tyr_Pase_AS"/>
</dbReference>
<dbReference type="InterPro" id="IPR050561">
    <property type="entry name" value="PTP"/>
</dbReference>
<dbReference type="InterPro" id="IPR020422">
    <property type="entry name" value="TYR_PHOSPHATASE_DUAL_dom"/>
</dbReference>
<evidence type="ECO:0000256" key="6">
    <source>
        <dbReference type="ARBA" id="ARBA00022490"/>
    </source>
</evidence>
<evidence type="ECO:0000313" key="17">
    <source>
        <dbReference type="EMBL" id="CAG9792802.1"/>
    </source>
</evidence>
<dbReference type="EC" id="3.1.3.16" evidence="5"/>
<dbReference type="Gene3D" id="3.90.190.10">
    <property type="entry name" value="Protein tyrosine phosphatase superfamily"/>
    <property type="match status" value="1"/>
</dbReference>
<evidence type="ECO:0000256" key="13">
    <source>
        <dbReference type="ARBA" id="ARBA00068789"/>
    </source>
</evidence>
<keyword evidence="6" id="KW-0963">Cytoplasm</keyword>
<dbReference type="OrthoDB" id="19045at2759"/>
<evidence type="ECO:0000256" key="3">
    <source>
        <dbReference type="ARBA" id="ARBA00008601"/>
    </source>
</evidence>
<dbReference type="Pfam" id="PF22784">
    <property type="entry name" value="PTP-SAK"/>
    <property type="match status" value="1"/>
</dbReference>
<organism evidence="17 18">
    <name type="scientific">Diatraea saccharalis</name>
    <name type="common">sugarcane borer</name>
    <dbReference type="NCBI Taxonomy" id="40085"/>
    <lineage>
        <taxon>Eukaryota</taxon>
        <taxon>Metazoa</taxon>
        <taxon>Ecdysozoa</taxon>
        <taxon>Arthropoda</taxon>
        <taxon>Hexapoda</taxon>
        <taxon>Insecta</taxon>
        <taxon>Pterygota</taxon>
        <taxon>Neoptera</taxon>
        <taxon>Endopterygota</taxon>
        <taxon>Lepidoptera</taxon>
        <taxon>Glossata</taxon>
        <taxon>Ditrysia</taxon>
        <taxon>Pyraloidea</taxon>
        <taxon>Crambidae</taxon>
        <taxon>Crambinae</taxon>
        <taxon>Diatraea</taxon>
    </lineage>
</organism>
<dbReference type="PROSITE" id="PS50054">
    <property type="entry name" value="TYR_PHOSPHATASE_DUAL"/>
    <property type="match status" value="1"/>
</dbReference>
<accession>A0A9N9RB37</accession>
<dbReference type="FunFam" id="3.90.190.10:FF:000063">
    <property type="entry name" value="Dual specificity phosphatase 23"/>
    <property type="match status" value="1"/>
</dbReference>
<comment type="subcellular location">
    <subcellularLocation>
        <location evidence="2">Cytoplasm</location>
        <location evidence="2">Cytosol</location>
    </subcellularLocation>
    <subcellularLocation>
        <location evidence="1">Nucleus</location>
    </subcellularLocation>
</comment>
<keyword evidence="7" id="KW-0378">Hydrolase</keyword>
<feature type="domain" description="Tyrosine-protein phosphatase" evidence="15">
    <location>
        <begin position="76"/>
        <end position="223"/>
    </location>
</feature>
<dbReference type="InterPro" id="IPR000387">
    <property type="entry name" value="Tyr_Pase_dom"/>
</dbReference>
<proteinExistence type="inferred from homology"/>
<comment type="similarity">
    <text evidence="3">Belongs to the protein-tyrosine phosphatase family. Non-receptor class dual specificity subfamily.</text>
</comment>
<evidence type="ECO:0000256" key="14">
    <source>
        <dbReference type="ARBA" id="ARBA00081937"/>
    </source>
</evidence>
<comment type="function">
    <text evidence="12">Protein phosphatase that mediates dephosphorylation of proteins phosphorylated on Tyr and Ser/Thr residues. In vitro, it can dephosphorylate p44-ERK1 (MAPK3) but not p54 SAPK-beta (MAPK10) in vitro. Able to enhance activation of JNK and p38 (MAPK14).</text>
</comment>
<evidence type="ECO:0000256" key="12">
    <source>
        <dbReference type="ARBA" id="ARBA00053915"/>
    </source>
</evidence>
<evidence type="ECO:0000313" key="18">
    <source>
        <dbReference type="Proteomes" id="UP001153714"/>
    </source>
</evidence>
<dbReference type="PANTHER" id="PTHR23339">
    <property type="entry name" value="TYROSINE SPECIFIC PROTEIN PHOSPHATASE AND DUAL SPECIFICITY PROTEIN PHOSPHATASE"/>
    <property type="match status" value="1"/>
</dbReference>
<evidence type="ECO:0000259" key="16">
    <source>
        <dbReference type="PROSITE" id="PS50056"/>
    </source>
</evidence>
<comment type="catalytic activity">
    <reaction evidence="11">
        <text>O-phospho-L-threonyl-[protein] + H2O = L-threonyl-[protein] + phosphate</text>
        <dbReference type="Rhea" id="RHEA:47004"/>
        <dbReference type="Rhea" id="RHEA-COMP:11060"/>
        <dbReference type="Rhea" id="RHEA-COMP:11605"/>
        <dbReference type="ChEBI" id="CHEBI:15377"/>
        <dbReference type="ChEBI" id="CHEBI:30013"/>
        <dbReference type="ChEBI" id="CHEBI:43474"/>
        <dbReference type="ChEBI" id="CHEBI:61977"/>
        <dbReference type="EC" id="3.1.3.16"/>
    </reaction>
</comment>
<dbReference type="InterPro" id="IPR057023">
    <property type="entry name" value="PTP-SAK"/>
</dbReference>
<evidence type="ECO:0000256" key="2">
    <source>
        <dbReference type="ARBA" id="ARBA00004514"/>
    </source>
</evidence>
<protein>
    <recommendedName>
        <fullName evidence="13">Dual specificity protein phosphatase 23</fullName>
        <ecNumber evidence="5">3.1.3.16</ecNumber>
        <ecNumber evidence="4">3.1.3.48</ecNumber>
    </recommendedName>
    <alternativeName>
        <fullName evidence="14">Low molecular mass dual specificity phosphatase 3</fullName>
    </alternativeName>
</protein>
<evidence type="ECO:0000259" key="15">
    <source>
        <dbReference type="PROSITE" id="PS50054"/>
    </source>
</evidence>
<dbReference type="AlphaFoldDB" id="A0A9N9RB37"/>
<keyword evidence="9" id="KW-0539">Nucleus</keyword>
<dbReference type="InterPro" id="IPR029021">
    <property type="entry name" value="Prot-tyrosine_phosphatase-like"/>
</dbReference>
<keyword evidence="18" id="KW-1185">Reference proteome</keyword>
<evidence type="ECO:0000256" key="10">
    <source>
        <dbReference type="ARBA" id="ARBA00047761"/>
    </source>
</evidence>
<feature type="domain" description="Tyrosine specific protein phosphatases" evidence="16">
    <location>
        <begin position="144"/>
        <end position="209"/>
    </location>
</feature>
<reference evidence="17" key="2">
    <citation type="submission" date="2022-10" db="EMBL/GenBank/DDBJ databases">
        <authorList>
            <consortium name="ENA_rothamsted_submissions"/>
            <consortium name="culmorum"/>
            <person name="King R."/>
        </authorList>
    </citation>
    <scope>NUCLEOTIDE SEQUENCE</scope>
</reference>
<dbReference type="PROSITE" id="PS50056">
    <property type="entry name" value="TYR_PHOSPHATASE_2"/>
    <property type="match status" value="1"/>
</dbReference>
<dbReference type="GO" id="GO:0004722">
    <property type="term" value="F:protein serine/threonine phosphatase activity"/>
    <property type="evidence" value="ECO:0007669"/>
    <property type="project" value="UniProtKB-EC"/>
</dbReference>
<dbReference type="GO" id="GO:0005634">
    <property type="term" value="C:nucleus"/>
    <property type="evidence" value="ECO:0007669"/>
    <property type="project" value="UniProtKB-SubCell"/>
</dbReference>
<dbReference type="GO" id="GO:0004725">
    <property type="term" value="F:protein tyrosine phosphatase activity"/>
    <property type="evidence" value="ECO:0007669"/>
    <property type="project" value="UniProtKB-EC"/>
</dbReference>
<evidence type="ECO:0000256" key="11">
    <source>
        <dbReference type="ARBA" id="ARBA00048336"/>
    </source>
</evidence>
<name>A0A9N9RB37_9NEOP</name>
<evidence type="ECO:0000256" key="7">
    <source>
        <dbReference type="ARBA" id="ARBA00022801"/>
    </source>
</evidence>
<evidence type="ECO:0000256" key="4">
    <source>
        <dbReference type="ARBA" id="ARBA00013064"/>
    </source>
</evidence>
<dbReference type="EC" id="3.1.3.48" evidence="4"/>
<evidence type="ECO:0000256" key="1">
    <source>
        <dbReference type="ARBA" id="ARBA00004123"/>
    </source>
</evidence>
<evidence type="ECO:0000256" key="8">
    <source>
        <dbReference type="ARBA" id="ARBA00022912"/>
    </source>
</evidence>
<dbReference type="Proteomes" id="UP001153714">
    <property type="component" value="Chromosome 5"/>
</dbReference>